<gene>
    <name evidence="1" type="ORF">D3H65_20685</name>
</gene>
<dbReference type="KEGG" id="pseg:D3H65_20685"/>
<sequence length="87" mass="9866">MNETPFYVGVWITRNGYIRHELLPDGHYVEARGDQKNAFHGKYTFTGDHIDYVDDDGLTTDAVIKDGTLYHAGVALHKVEQKIVAFL</sequence>
<dbReference type="OrthoDB" id="9810893at2"/>
<dbReference type="RefSeq" id="WP_119052138.1">
    <property type="nucleotide sequence ID" value="NZ_CP032157.1"/>
</dbReference>
<dbReference type="Gene3D" id="2.40.128.290">
    <property type="entry name" value="Uncharacterised protein Atu4866, PF11512"/>
    <property type="match status" value="1"/>
</dbReference>
<accession>A0A3B7MT82</accession>
<protein>
    <recommendedName>
        <fullName evidence="3">Agrobacterium tumefaciens protein Atu4866</fullName>
    </recommendedName>
</protein>
<reference evidence="1 2" key="1">
    <citation type="submission" date="2018-09" db="EMBL/GenBank/DDBJ databases">
        <title>Genome sequencing of strain 6GH32-13.</title>
        <authorList>
            <person name="Weon H.-Y."/>
            <person name="Heo J."/>
            <person name="Kwon S.-W."/>
        </authorList>
    </citation>
    <scope>NUCLEOTIDE SEQUENCE [LARGE SCALE GENOMIC DNA]</scope>
    <source>
        <strain evidence="1 2">5GH32-13</strain>
    </source>
</reference>
<name>A0A3B7MT82_9BACT</name>
<evidence type="ECO:0000313" key="1">
    <source>
        <dbReference type="EMBL" id="AXY76260.1"/>
    </source>
</evidence>
<organism evidence="1 2">
    <name type="scientific">Paraflavitalea soli</name>
    <dbReference type="NCBI Taxonomy" id="2315862"/>
    <lineage>
        <taxon>Bacteria</taxon>
        <taxon>Pseudomonadati</taxon>
        <taxon>Bacteroidota</taxon>
        <taxon>Chitinophagia</taxon>
        <taxon>Chitinophagales</taxon>
        <taxon>Chitinophagaceae</taxon>
        <taxon>Paraflavitalea</taxon>
    </lineage>
</organism>
<dbReference type="Pfam" id="PF11512">
    <property type="entry name" value="Atu4866"/>
    <property type="match status" value="1"/>
</dbReference>
<evidence type="ECO:0008006" key="3">
    <source>
        <dbReference type="Google" id="ProtNLM"/>
    </source>
</evidence>
<dbReference type="EMBL" id="CP032157">
    <property type="protein sequence ID" value="AXY76260.1"/>
    <property type="molecule type" value="Genomic_DNA"/>
</dbReference>
<keyword evidence="2" id="KW-1185">Reference proteome</keyword>
<evidence type="ECO:0000313" key="2">
    <source>
        <dbReference type="Proteomes" id="UP000263900"/>
    </source>
</evidence>
<dbReference type="InterPro" id="IPR020955">
    <property type="entry name" value="Uncharacterised_Atu4866"/>
</dbReference>
<dbReference type="Proteomes" id="UP000263900">
    <property type="component" value="Chromosome"/>
</dbReference>
<dbReference type="InterPro" id="IPR038646">
    <property type="entry name" value="Atu4866-like_sf"/>
</dbReference>
<dbReference type="AlphaFoldDB" id="A0A3B7MT82"/>
<proteinExistence type="predicted"/>